<dbReference type="AlphaFoldDB" id="A0A0K0FE02"/>
<evidence type="ECO:0000256" key="11">
    <source>
        <dbReference type="SAM" id="MobiDB-lite"/>
    </source>
</evidence>
<keyword evidence="4" id="KW-0328">Glycosyltransferase</keyword>
<comment type="similarity">
    <text evidence="2">Belongs to the UDP-glycosyltransferase family.</text>
</comment>
<evidence type="ECO:0000256" key="5">
    <source>
        <dbReference type="ARBA" id="ARBA00022679"/>
    </source>
</evidence>
<comment type="catalytic activity">
    <reaction evidence="10">
        <text>glucuronate acceptor + UDP-alpha-D-glucuronate = acceptor beta-D-glucuronoside + UDP + H(+)</text>
        <dbReference type="Rhea" id="RHEA:21032"/>
        <dbReference type="ChEBI" id="CHEBI:15378"/>
        <dbReference type="ChEBI" id="CHEBI:58052"/>
        <dbReference type="ChEBI" id="CHEBI:58223"/>
        <dbReference type="ChEBI" id="CHEBI:132367"/>
        <dbReference type="ChEBI" id="CHEBI:132368"/>
        <dbReference type="EC" id="2.4.1.17"/>
    </reaction>
</comment>
<protein>
    <recommendedName>
        <fullName evidence="3">glucuronosyltransferase</fullName>
        <ecNumber evidence="3">2.4.1.17</ecNumber>
    </recommendedName>
</protein>
<dbReference type="InterPro" id="IPR050271">
    <property type="entry name" value="UDP-glycosyltransferase"/>
</dbReference>
<proteinExistence type="inferred from homology"/>
<evidence type="ECO:0000313" key="13">
    <source>
        <dbReference type="Proteomes" id="UP000035680"/>
    </source>
</evidence>
<evidence type="ECO:0000256" key="8">
    <source>
        <dbReference type="ARBA" id="ARBA00022989"/>
    </source>
</evidence>
<dbReference type="Proteomes" id="UP000035680">
    <property type="component" value="Unassembled WGS sequence"/>
</dbReference>
<keyword evidence="5" id="KW-0808">Transferase</keyword>
<dbReference type="PANTHER" id="PTHR48043:SF23">
    <property type="entry name" value="UDP-GLUCURONOSYLTRANSFERASE"/>
    <property type="match status" value="1"/>
</dbReference>
<dbReference type="GO" id="GO:0016020">
    <property type="term" value="C:membrane"/>
    <property type="evidence" value="ECO:0007669"/>
    <property type="project" value="UniProtKB-SubCell"/>
</dbReference>
<evidence type="ECO:0000256" key="4">
    <source>
        <dbReference type="ARBA" id="ARBA00022676"/>
    </source>
</evidence>
<keyword evidence="9 12" id="KW-0472">Membrane</keyword>
<dbReference type="GO" id="GO:0015020">
    <property type="term" value="F:glucuronosyltransferase activity"/>
    <property type="evidence" value="ECO:0007669"/>
    <property type="project" value="UniProtKB-EC"/>
</dbReference>
<feature type="transmembrane region" description="Helical" evidence="12">
    <location>
        <begin position="452"/>
        <end position="471"/>
    </location>
</feature>
<comment type="subcellular location">
    <subcellularLocation>
        <location evidence="1">Membrane</location>
        <topology evidence="1">Single-pass membrane protein</topology>
    </subcellularLocation>
</comment>
<dbReference type="FunFam" id="3.40.50.2000:FF:000038">
    <property type="entry name" value="UDP-GlucuronosylTransferase"/>
    <property type="match status" value="1"/>
</dbReference>
<dbReference type="CDD" id="cd03784">
    <property type="entry name" value="GT1_Gtf-like"/>
    <property type="match status" value="1"/>
</dbReference>
<evidence type="ECO:0000313" key="14">
    <source>
        <dbReference type="WBParaSite" id="SVE_0707900.1"/>
    </source>
</evidence>
<dbReference type="SUPFAM" id="SSF53756">
    <property type="entry name" value="UDP-Glycosyltransferase/glycogen phosphorylase"/>
    <property type="match status" value="1"/>
</dbReference>
<keyword evidence="13" id="KW-1185">Reference proteome</keyword>
<dbReference type="STRING" id="75913.A0A0K0FE02"/>
<name>A0A0K0FE02_STRVS</name>
<evidence type="ECO:0000256" key="12">
    <source>
        <dbReference type="SAM" id="Phobius"/>
    </source>
</evidence>
<dbReference type="Pfam" id="PF00201">
    <property type="entry name" value="UDPGT"/>
    <property type="match status" value="1"/>
</dbReference>
<evidence type="ECO:0000256" key="7">
    <source>
        <dbReference type="ARBA" id="ARBA00022729"/>
    </source>
</evidence>
<dbReference type="Gene3D" id="3.40.50.2000">
    <property type="entry name" value="Glycogen Phosphorylase B"/>
    <property type="match status" value="1"/>
</dbReference>
<dbReference type="EC" id="2.4.1.17" evidence="3"/>
<dbReference type="InterPro" id="IPR002213">
    <property type="entry name" value="UDP_glucos_trans"/>
</dbReference>
<reference evidence="13" key="1">
    <citation type="submission" date="2014-07" db="EMBL/GenBank/DDBJ databases">
        <authorList>
            <person name="Martin A.A"/>
            <person name="De Silva N."/>
        </authorList>
    </citation>
    <scope>NUCLEOTIDE SEQUENCE</scope>
</reference>
<dbReference type="WBParaSite" id="SVE_0707900.1">
    <property type="protein sequence ID" value="SVE_0707900.1"/>
    <property type="gene ID" value="SVE_0707900"/>
</dbReference>
<dbReference type="PANTHER" id="PTHR48043">
    <property type="entry name" value="EG:EG0003.4 PROTEIN-RELATED"/>
    <property type="match status" value="1"/>
</dbReference>
<evidence type="ECO:0000256" key="1">
    <source>
        <dbReference type="ARBA" id="ARBA00004167"/>
    </source>
</evidence>
<organism evidence="13 14">
    <name type="scientific">Strongyloides venezuelensis</name>
    <name type="common">Threadworm</name>
    <dbReference type="NCBI Taxonomy" id="75913"/>
    <lineage>
        <taxon>Eukaryota</taxon>
        <taxon>Metazoa</taxon>
        <taxon>Ecdysozoa</taxon>
        <taxon>Nematoda</taxon>
        <taxon>Chromadorea</taxon>
        <taxon>Rhabditida</taxon>
        <taxon>Tylenchina</taxon>
        <taxon>Panagrolaimomorpha</taxon>
        <taxon>Strongyloidoidea</taxon>
        <taxon>Strongyloididae</taxon>
        <taxon>Strongyloides</taxon>
    </lineage>
</organism>
<keyword evidence="7" id="KW-0732">Signal</keyword>
<accession>A0A0K0FE02</accession>
<evidence type="ECO:0000256" key="9">
    <source>
        <dbReference type="ARBA" id="ARBA00023136"/>
    </source>
</evidence>
<keyword evidence="8 12" id="KW-1133">Transmembrane helix</keyword>
<sequence>MVGIANLLSNAGHDVTIIQSPMNPELDDSNVRGPKIEKPLKRNSKMDGTLESLKNVRNKSFTLSGVNPFDILNTFYDVSVALTESCENTMMDEKITKRMKDEKFDLGISESFAPCGLGVLKHYNITNTVSVFSGCSFDSHYEILGLSVPVAQSPTSVAPLPSKMNIFERILNLLSYIVLKKSYSDSINIGNSMFKRFYKEGEIDLHNLFKESAFYIDNCDPLLSFGSPSTPKFLHLGGFLSRESKPLSSEYDEVLSRRKRNVLISFGSITESSKMTDNMKKNLARLFKEYPDVTFLWKYDKDRPEILKGIGNVFLSKWMPQLDLLADPRMSLFITHGGMNSFLEASKYGVPLIDIPLFGDQPKNAKIVEELKLGRIVDKFVLQDNYEEFNIIFDDVFNNVIYRETAKKMSHMISQRPYDPKEIFIKTIEFAAKFGRVDHYTIPGADIPYWKFFYLDAILIFIGILLVKFIIIKTVLRKVKDFIFGKKKSQKID</sequence>
<evidence type="ECO:0000256" key="10">
    <source>
        <dbReference type="ARBA" id="ARBA00047475"/>
    </source>
</evidence>
<feature type="region of interest" description="Disordered" evidence="11">
    <location>
        <begin position="21"/>
        <end position="41"/>
    </location>
</feature>
<keyword evidence="6 12" id="KW-0812">Transmembrane</keyword>
<reference evidence="14" key="2">
    <citation type="submission" date="2015-08" db="UniProtKB">
        <authorList>
            <consortium name="WormBaseParasite"/>
        </authorList>
    </citation>
    <scope>IDENTIFICATION</scope>
</reference>
<evidence type="ECO:0000256" key="6">
    <source>
        <dbReference type="ARBA" id="ARBA00022692"/>
    </source>
</evidence>
<evidence type="ECO:0000256" key="3">
    <source>
        <dbReference type="ARBA" id="ARBA00012544"/>
    </source>
</evidence>
<evidence type="ECO:0000256" key="2">
    <source>
        <dbReference type="ARBA" id="ARBA00009995"/>
    </source>
</evidence>